<keyword evidence="12" id="KW-1185">Reference proteome</keyword>
<comment type="similarity">
    <text evidence="1 9">Belongs to the guanylate kinase family.</text>
</comment>
<organism evidence="11 12">
    <name type="scientific">Desulfolithobacter dissulfuricans</name>
    <dbReference type="NCBI Taxonomy" id="2795293"/>
    <lineage>
        <taxon>Bacteria</taxon>
        <taxon>Pseudomonadati</taxon>
        <taxon>Thermodesulfobacteriota</taxon>
        <taxon>Desulfobulbia</taxon>
        <taxon>Desulfobulbales</taxon>
        <taxon>Desulfobulbaceae</taxon>
        <taxon>Desulfolithobacter</taxon>
    </lineage>
</organism>
<dbReference type="EMBL" id="AP024233">
    <property type="protein sequence ID" value="BCO09855.1"/>
    <property type="molecule type" value="Genomic_DNA"/>
</dbReference>
<evidence type="ECO:0000256" key="8">
    <source>
        <dbReference type="ARBA" id="ARBA00030128"/>
    </source>
</evidence>
<dbReference type="SUPFAM" id="SSF52540">
    <property type="entry name" value="P-loop containing nucleoside triphosphate hydrolases"/>
    <property type="match status" value="1"/>
</dbReference>
<dbReference type="PROSITE" id="PS00856">
    <property type="entry name" value="GUANYLATE_KINASE_1"/>
    <property type="match status" value="1"/>
</dbReference>
<evidence type="ECO:0000256" key="3">
    <source>
        <dbReference type="ARBA" id="ARBA00016296"/>
    </source>
</evidence>
<keyword evidence="7 9" id="KW-0067">ATP-binding</keyword>
<dbReference type="EC" id="2.7.4.8" evidence="2 9"/>
<sequence>MSKGFILVISAPSGCGKTTILRKVMGDLPGLVFSVSHTTRPPRPGEENGRDYHFVTREQFIAIRDREPSGFLEWAEVHGNFYGTGRDEVVARLEQGLDVVLDIDVQGARQIRRTAEPVTVFIAPPSLDELARRLRGRGTETEETIALRLRNAEIEMEAASEYDYLVINDRLDEAVESLRAIIIAERSRRRRRIDGTQVPGII</sequence>
<dbReference type="GO" id="GO:0005524">
    <property type="term" value="F:ATP binding"/>
    <property type="evidence" value="ECO:0007669"/>
    <property type="project" value="UniProtKB-UniRule"/>
</dbReference>
<dbReference type="InterPro" id="IPR008144">
    <property type="entry name" value="Guanylate_kin-like_dom"/>
</dbReference>
<dbReference type="PANTHER" id="PTHR23117:SF13">
    <property type="entry name" value="GUANYLATE KINASE"/>
    <property type="match status" value="1"/>
</dbReference>
<dbReference type="InterPro" id="IPR027417">
    <property type="entry name" value="P-loop_NTPase"/>
</dbReference>
<dbReference type="KEGG" id="ddu:GF1_22310"/>
<gene>
    <name evidence="9 11" type="primary">gmk</name>
    <name evidence="11" type="ORF">GF1_22310</name>
</gene>
<comment type="function">
    <text evidence="9">Essential for recycling GMP and indirectly, cGMP.</text>
</comment>
<protein>
    <recommendedName>
        <fullName evidence="3 9">Guanylate kinase</fullName>
        <ecNumber evidence="2 9">2.7.4.8</ecNumber>
    </recommendedName>
    <alternativeName>
        <fullName evidence="8 9">GMP kinase</fullName>
    </alternativeName>
</protein>
<evidence type="ECO:0000256" key="4">
    <source>
        <dbReference type="ARBA" id="ARBA00022679"/>
    </source>
</evidence>
<dbReference type="Gene3D" id="3.40.50.300">
    <property type="entry name" value="P-loop containing nucleotide triphosphate hydrolases"/>
    <property type="match status" value="1"/>
</dbReference>
<dbReference type="PROSITE" id="PS50052">
    <property type="entry name" value="GUANYLATE_KINASE_2"/>
    <property type="match status" value="1"/>
</dbReference>
<keyword evidence="5 9" id="KW-0547">Nucleotide-binding</keyword>
<keyword evidence="9" id="KW-0963">Cytoplasm</keyword>
<dbReference type="GO" id="GO:0005829">
    <property type="term" value="C:cytosol"/>
    <property type="evidence" value="ECO:0007669"/>
    <property type="project" value="TreeGrafter"/>
</dbReference>
<dbReference type="SMART" id="SM00072">
    <property type="entry name" value="GuKc"/>
    <property type="match status" value="1"/>
</dbReference>
<keyword evidence="6 9" id="KW-0418">Kinase</keyword>
<evidence type="ECO:0000313" key="12">
    <source>
        <dbReference type="Proteomes" id="UP001063350"/>
    </source>
</evidence>
<dbReference type="FunFam" id="3.30.63.10:FF:000002">
    <property type="entry name" value="Guanylate kinase 1"/>
    <property type="match status" value="1"/>
</dbReference>
<dbReference type="InterPro" id="IPR008145">
    <property type="entry name" value="GK/Ca_channel_bsu"/>
</dbReference>
<dbReference type="RefSeq" id="WP_267926593.1">
    <property type="nucleotide sequence ID" value="NZ_AP024233.1"/>
</dbReference>
<dbReference type="NCBIfam" id="TIGR03263">
    <property type="entry name" value="guanyl_kin"/>
    <property type="match status" value="1"/>
</dbReference>
<proteinExistence type="inferred from homology"/>
<dbReference type="CDD" id="cd00071">
    <property type="entry name" value="GMPK"/>
    <property type="match status" value="1"/>
</dbReference>
<dbReference type="Pfam" id="PF00625">
    <property type="entry name" value="Guanylate_kin"/>
    <property type="match status" value="1"/>
</dbReference>
<evidence type="ECO:0000256" key="6">
    <source>
        <dbReference type="ARBA" id="ARBA00022777"/>
    </source>
</evidence>
<dbReference type="Proteomes" id="UP001063350">
    <property type="component" value="Chromosome"/>
</dbReference>
<evidence type="ECO:0000256" key="9">
    <source>
        <dbReference type="HAMAP-Rule" id="MF_00328"/>
    </source>
</evidence>
<evidence type="ECO:0000313" key="11">
    <source>
        <dbReference type="EMBL" id="BCO09855.1"/>
    </source>
</evidence>
<evidence type="ECO:0000256" key="2">
    <source>
        <dbReference type="ARBA" id="ARBA00012961"/>
    </source>
</evidence>
<evidence type="ECO:0000256" key="1">
    <source>
        <dbReference type="ARBA" id="ARBA00005790"/>
    </source>
</evidence>
<evidence type="ECO:0000259" key="10">
    <source>
        <dbReference type="PROSITE" id="PS50052"/>
    </source>
</evidence>
<dbReference type="PANTHER" id="PTHR23117">
    <property type="entry name" value="GUANYLATE KINASE-RELATED"/>
    <property type="match status" value="1"/>
</dbReference>
<comment type="catalytic activity">
    <reaction evidence="9">
        <text>GMP + ATP = GDP + ADP</text>
        <dbReference type="Rhea" id="RHEA:20780"/>
        <dbReference type="ChEBI" id="CHEBI:30616"/>
        <dbReference type="ChEBI" id="CHEBI:58115"/>
        <dbReference type="ChEBI" id="CHEBI:58189"/>
        <dbReference type="ChEBI" id="CHEBI:456216"/>
        <dbReference type="EC" id="2.7.4.8"/>
    </reaction>
</comment>
<name>A0A915U2Y7_9BACT</name>
<evidence type="ECO:0000256" key="5">
    <source>
        <dbReference type="ARBA" id="ARBA00022741"/>
    </source>
</evidence>
<dbReference type="InterPro" id="IPR017665">
    <property type="entry name" value="Guanylate_kinase"/>
</dbReference>
<dbReference type="InterPro" id="IPR020590">
    <property type="entry name" value="Guanylate_kinase_CS"/>
</dbReference>
<accession>A0A915U2Y7</accession>
<dbReference type="Gene3D" id="3.30.63.10">
    <property type="entry name" value="Guanylate Kinase phosphate binding domain"/>
    <property type="match status" value="1"/>
</dbReference>
<feature type="binding site" evidence="9">
    <location>
        <begin position="11"/>
        <end position="18"/>
    </location>
    <ligand>
        <name>ATP</name>
        <dbReference type="ChEBI" id="CHEBI:30616"/>
    </ligand>
</feature>
<dbReference type="HAMAP" id="MF_00328">
    <property type="entry name" value="Guanylate_kinase"/>
    <property type="match status" value="1"/>
</dbReference>
<keyword evidence="4 9" id="KW-0808">Transferase</keyword>
<reference evidence="11" key="1">
    <citation type="submission" date="2020-12" db="EMBL/GenBank/DDBJ databases">
        <title>Desulfobium dissulfuricans gen. nov., sp. nov., a novel mesophilic, sulfate-reducing bacterium isolated from a deep-sea hydrothermal vent.</title>
        <authorList>
            <person name="Hashimoto Y."/>
            <person name="Tame A."/>
            <person name="Sawayama S."/>
            <person name="Miyazaki J."/>
            <person name="Takai K."/>
            <person name="Nakagawa S."/>
        </authorList>
    </citation>
    <scope>NUCLEOTIDE SEQUENCE</scope>
    <source>
        <strain evidence="11">GF1</strain>
    </source>
</reference>
<comment type="subcellular location">
    <subcellularLocation>
        <location evidence="9">Cytoplasm</location>
    </subcellularLocation>
</comment>
<evidence type="ECO:0000256" key="7">
    <source>
        <dbReference type="ARBA" id="ARBA00022840"/>
    </source>
</evidence>
<dbReference type="AlphaFoldDB" id="A0A915U2Y7"/>
<dbReference type="GO" id="GO:0004385">
    <property type="term" value="F:GMP kinase activity"/>
    <property type="evidence" value="ECO:0007669"/>
    <property type="project" value="UniProtKB-UniRule"/>
</dbReference>
<feature type="domain" description="Guanylate kinase-like" evidence="10">
    <location>
        <begin position="4"/>
        <end position="183"/>
    </location>
</feature>